<proteinExistence type="predicted"/>
<name>A0ABS3QJS9_9BACT</name>
<dbReference type="RefSeq" id="WP_208176715.1">
    <property type="nucleotide sequence ID" value="NZ_JAGETZ010000009.1"/>
</dbReference>
<sequence length="174" mass="20282">MKNAPAGLLGRFSHFNQWFTFLFAVSYTYFKRKRSLETHRNDDSLNRVIGKRALGGFLNNAKWVKLLHALVAHHSLIKECQVKLIWEEEPTGRRLRIDEYTDYQFDYYDQAMEAMISGNPRGWYAYREIEWLEFPRYLTDQAGAQDLDAIQSALAPIGQLPLLLTTRFHPLAGI</sequence>
<protein>
    <submittedName>
        <fullName evidence="1">Uncharacterized protein</fullName>
    </submittedName>
</protein>
<keyword evidence="2" id="KW-1185">Reference proteome</keyword>
<organism evidence="1 2">
    <name type="scientific">Hymenobacter negativus</name>
    <dbReference type="NCBI Taxonomy" id="2795026"/>
    <lineage>
        <taxon>Bacteria</taxon>
        <taxon>Pseudomonadati</taxon>
        <taxon>Bacteroidota</taxon>
        <taxon>Cytophagia</taxon>
        <taxon>Cytophagales</taxon>
        <taxon>Hymenobacteraceae</taxon>
        <taxon>Hymenobacter</taxon>
    </lineage>
</organism>
<comment type="caution">
    <text evidence="1">The sequence shown here is derived from an EMBL/GenBank/DDBJ whole genome shotgun (WGS) entry which is preliminary data.</text>
</comment>
<accession>A0ABS3QJS9</accession>
<dbReference type="Proteomes" id="UP000664369">
    <property type="component" value="Unassembled WGS sequence"/>
</dbReference>
<evidence type="ECO:0000313" key="2">
    <source>
        <dbReference type="Proteomes" id="UP000664369"/>
    </source>
</evidence>
<dbReference type="EMBL" id="JAGETZ010000009">
    <property type="protein sequence ID" value="MBO2011019.1"/>
    <property type="molecule type" value="Genomic_DNA"/>
</dbReference>
<gene>
    <name evidence="1" type="ORF">J4E00_18305</name>
</gene>
<reference evidence="1 2" key="1">
    <citation type="submission" date="2021-03" db="EMBL/GenBank/DDBJ databases">
        <authorList>
            <person name="Kim M.K."/>
        </authorList>
    </citation>
    <scope>NUCLEOTIDE SEQUENCE [LARGE SCALE GENOMIC DNA]</scope>
    <source>
        <strain evidence="1 2">BT442</strain>
    </source>
</reference>
<evidence type="ECO:0000313" key="1">
    <source>
        <dbReference type="EMBL" id="MBO2011019.1"/>
    </source>
</evidence>